<dbReference type="InterPro" id="IPR036866">
    <property type="entry name" value="RibonucZ/Hydroxyglut_hydro"/>
</dbReference>
<comment type="caution">
    <text evidence="2">The sequence shown here is derived from an EMBL/GenBank/DDBJ whole genome shotgun (WGS) entry which is preliminary data.</text>
</comment>
<dbReference type="Pfam" id="PF13483">
    <property type="entry name" value="Lactamase_B_3"/>
    <property type="match status" value="1"/>
</dbReference>
<name>A0A0F9NJA2_9ZZZZ</name>
<feature type="domain" description="Metallo-beta-lactamase" evidence="1">
    <location>
        <begin position="8"/>
        <end position="175"/>
    </location>
</feature>
<organism evidence="2">
    <name type="scientific">marine sediment metagenome</name>
    <dbReference type="NCBI Taxonomy" id="412755"/>
    <lineage>
        <taxon>unclassified sequences</taxon>
        <taxon>metagenomes</taxon>
        <taxon>ecological metagenomes</taxon>
    </lineage>
</organism>
<gene>
    <name evidence="2" type="ORF">LCGC14_0943850</name>
</gene>
<accession>A0A0F9NJA2</accession>
<sequence length="209" mass="23703">MTSIRFLGNACTEIIGEQDHIIIDPVFLLTPTKGIDSIFLTHHHPDHMNVDIISEIQEKDVKNGAEIPIFGPDSIQEEFSIDLTLIEPGSVVNINNGFVEIFENDCWKAPGCVAYLIVIDNKRILHTADSASFSQNLKEIKDSIDVCFIACFERNFNDYLSFLQTLSPKVTIPYHFNYEKEEEGKKLTEFLNDNGINSKFLSIGLEYKL</sequence>
<dbReference type="EMBL" id="LAZR01003317">
    <property type="protein sequence ID" value="KKN19630.1"/>
    <property type="molecule type" value="Genomic_DNA"/>
</dbReference>
<evidence type="ECO:0000259" key="1">
    <source>
        <dbReference type="SMART" id="SM00849"/>
    </source>
</evidence>
<evidence type="ECO:0000313" key="2">
    <source>
        <dbReference type="EMBL" id="KKN19630.1"/>
    </source>
</evidence>
<dbReference type="InterPro" id="IPR001279">
    <property type="entry name" value="Metallo-B-lactamas"/>
</dbReference>
<dbReference type="SUPFAM" id="SSF56281">
    <property type="entry name" value="Metallo-hydrolase/oxidoreductase"/>
    <property type="match status" value="1"/>
</dbReference>
<protein>
    <recommendedName>
        <fullName evidence="1">Metallo-beta-lactamase domain-containing protein</fullName>
    </recommendedName>
</protein>
<reference evidence="2" key="1">
    <citation type="journal article" date="2015" name="Nature">
        <title>Complex archaea that bridge the gap between prokaryotes and eukaryotes.</title>
        <authorList>
            <person name="Spang A."/>
            <person name="Saw J.H."/>
            <person name="Jorgensen S.L."/>
            <person name="Zaremba-Niedzwiedzka K."/>
            <person name="Martijn J."/>
            <person name="Lind A.E."/>
            <person name="van Eijk R."/>
            <person name="Schleper C."/>
            <person name="Guy L."/>
            <person name="Ettema T.J."/>
        </authorList>
    </citation>
    <scope>NUCLEOTIDE SEQUENCE</scope>
</reference>
<dbReference type="SMART" id="SM00849">
    <property type="entry name" value="Lactamase_B"/>
    <property type="match status" value="1"/>
</dbReference>
<dbReference type="AlphaFoldDB" id="A0A0F9NJA2"/>
<dbReference type="InterPro" id="IPR050114">
    <property type="entry name" value="UPF0173_UPF0282_UlaG_hydrolase"/>
</dbReference>
<proteinExistence type="predicted"/>
<dbReference type="PANTHER" id="PTHR43546">
    <property type="entry name" value="UPF0173 METAL-DEPENDENT HYDROLASE MJ1163-RELATED"/>
    <property type="match status" value="1"/>
</dbReference>
<dbReference type="Gene3D" id="3.60.15.10">
    <property type="entry name" value="Ribonuclease Z/Hydroxyacylglutathione hydrolase-like"/>
    <property type="match status" value="1"/>
</dbReference>